<dbReference type="EMBL" id="JABWGO010000001">
    <property type="protein sequence ID" value="NUW39717.1"/>
    <property type="molecule type" value="Genomic_DNA"/>
</dbReference>
<dbReference type="RefSeq" id="WP_175599213.1">
    <property type="nucleotide sequence ID" value="NZ_JABWGO010000001.1"/>
</dbReference>
<feature type="compositionally biased region" description="Low complexity" evidence="1">
    <location>
        <begin position="62"/>
        <end position="73"/>
    </location>
</feature>
<dbReference type="Proteomes" id="UP000546126">
    <property type="component" value="Unassembled WGS sequence"/>
</dbReference>
<feature type="compositionally biased region" description="Basic and acidic residues" evidence="1">
    <location>
        <begin position="74"/>
        <end position="106"/>
    </location>
</feature>
<keyword evidence="3" id="KW-1185">Reference proteome</keyword>
<reference evidence="2 3" key="1">
    <citation type="submission" date="2020-06" db="EMBL/GenBank/DDBJ databases">
        <authorList>
            <person name="Chanama M."/>
        </authorList>
    </citation>
    <scope>NUCLEOTIDE SEQUENCE [LARGE SCALE GENOMIC DNA]</scope>
    <source>
        <strain evidence="2 3">TBRC6557</strain>
    </source>
</reference>
<gene>
    <name evidence="2" type="ORF">HT134_06155</name>
</gene>
<feature type="compositionally biased region" description="Gly residues" evidence="1">
    <location>
        <begin position="334"/>
        <end position="344"/>
    </location>
</feature>
<accession>A0A7Y6IKA5</accession>
<protein>
    <submittedName>
        <fullName evidence="2">Uncharacterized protein</fullName>
    </submittedName>
</protein>
<sequence>MDVSDVDVADADAASACVQCGHPHPSLIRRPLRPVRCSCRSCGAVFRPGPPPAPGRDGGRGAPAADPDPAHASAADDPRPADAGRDPMDAGRDRDDAGRDPARADLDGDPLAAFMPGRMVRWVRAQAGPEPVPDAPDRATLARWYKDFDALVAAARSSPEARAAVERVSDVPLDRLPVKPPAFSKVCAALHATCYDAGLAASRLAGADPAVVAERIGHLRRWLATAGRSTTWLEAAPAPDPDPAVVEELLTPPRSFTTDQVRALFGALFGVDKGPSVPGVRERFGDERVREALLAYLRTGERPLREAVAADLAAGSGPGLDPDLGPSPGPGPASGPGSDPGPGSGARADAS</sequence>
<evidence type="ECO:0000313" key="2">
    <source>
        <dbReference type="EMBL" id="NUW39717.1"/>
    </source>
</evidence>
<name>A0A7Y6IKA5_9ACTN</name>
<feature type="region of interest" description="Disordered" evidence="1">
    <location>
        <begin position="308"/>
        <end position="351"/>
    </location>
</feature>
<dbReference type="AlphaFoldDB" id="A0A7Y6IKA5"/>
<proteinExistence type="predicted"/>
<comment type="caution">
    <text evidence="2">The sequence shown here is derived from an EMBL/GenBank/DDBJ whole genome shotgun (WGS) entry which is preliminary data.</text>
</comment>
<evidence type="ECO:0000313" key="3">
    <source>
        <dbReference type="Proteomes" id="UP000546126"/>
    </source>
</evidence>
<organism evidence="2 3">
    <name type="scientific">Nonomuraea rhodomycinica</name>
    <dbReference type="NCBI Taxonomy" id="1712872"/>
    <lineage>
        <taxon>Bacteria</taxon>
        <taxon>Bacillati</taxon>
        <taxon>Actinomycetota</taxon>
        <taxon>Actinomycetes</taxon>
        <taxon>Streptosporangiales</taxon>
        <taxon>Streptosporangiaceae</taxon>
        <taxon>Nonomuraea</taxon>
    </lineage>
</organism>
<evidence type="ECO:0000256" key="1">
    <source>
        <dbReference type="SAM" id="MobiDB-lite"/>
    </source>
</evidence>
<feature type="region of interest" description="Disordered" evidence="1">
    <location>
        <begin position="45"/>
        <end position="110"/>
    </location>
</feature>